<dbReference type="AlphaFoldDB" id="A0A166BDY0"/>
<proteinExistence type="predicted"/>
<reference evidence="1" key="1">
    <citation type="journal article" date="2016" name="Mol. Biol. Evol.">
        <title>Comparative Genomics of Early-Diverging Mushroom-Forming Fungi Provides Insights into the Origins of Lignocellulose Decay Capabilities.</title>
        <authorList>
            <person name="Nagy L.G."/>
            <person name="Riley R."/>
            <person name="Tritt A."/>
            <person name="Adam C."/>
            <person name="Daum C."/>
            <person name="Floudas D."/>
            <person name="Sun H."/>
            <person name="Yadav J.S."/>
            <person name="Pangilinan J."/>
            <person name="Larsson K.H."/>
            <person name="Matsuura K."/>
            <person name="Barry K."/>
            <person name="Labutti K."/>
            <person name="Kuo R."/>
            <person name="Ohm R.A."/>
            <person name="Bhattacharya S.S."/>
            <person name="Shirouzu T."/>
            <person name="Yoshinaga Y."/>
            <person name="Martin F.M."/>
            <person name="Grigoriev I.V."/>
            <person name="Hibbett D.S."/>
        </authorList>
    </citation>
    <scope>NUCLEOTIDE SEQUENCE [LARGE SCALE GENOMIC DNA]</scope>
    <source>
        <strain evidence="1">CBS 109695</strain>
    </source>
</reference>
<accession>A0A166BDY0</accession>
<organism evidence="1">
    <name type="scientific">Athelia psychrophila</name>
    <dbReference type="NCBI Taxonomy" id="1759441"/>
    <lineage>
        <taxon>Eukaryota</taxon>
        <taxon>Fungi</taxon>
        <taxon>Dikarya</taxon>
        <taxon>Basidiomycota</taxon>
        <taxon>Agaricomycotina</taxon>
        <taxon>Agaricomycetes</taxon>
        <taxon>Agaricomycetidae</taxon>
        <taxon>Atheliales</taxon>
        <taxon>Atheliaceae</taxon>
        <taxon>Athelia</taxon>
    </lineage>
</organism>
<evidence type="ECO:0000313" key="1">
    <source>
        <dbReference type="EMBL" id="KZP12545.1"/>
    </source>
</evidence>
<name>A0A166BDY0_9AGAM</name>
<dbReference type="EMBL" id="KV417645">
    <property type="protein sequence ID" value="KZP12545.1"/>
    <property type="molecule type" value="Genomic_DNA"/>
</dbReference>
<sequence length="206" mass="22863">MTVAVNSSLKIILTPDAFTLDDGTQVIGVVEGMVPDLPMTGKEEEPVMSQTSLKLVTSCPPPRATIASIHSHSFYFFHIPWSSGTFHESLDHDVIHLSILIKQAAAELMDLLPVNTSRVDHIGCCINHISYGPLPDPFEGIHTSSNTRYSYQPQWLLGLTHPTNVNFITAIQVWLLRLLRNNWLYSPPGHIKSALSEQDGYTFGDL</sequence>
<protein>
    <submittedName>
        <fullName evidence="1">Uncharacterized protein</fullName>
    </submittedName>
</protein>
<gene>
    <name evidence="1" type="ORF">FIBSPDRAFT_898059</name>
</gene>